<accession>A0ABT2FU36</accession>
<gene>
    <name evidence="1" type="ORF">L9G74_22235</name>
</gene>
<organism evidence="1 2">
    <name type="scientific">Shewanella electrica</name>
    <dbReference type="NCBI Taxonomy" id="515560"/>
    <lineage>
        <taxon>Bacteria</taxon>
        <taxon>Pseudomonadati</taxon>
        <taxon>Pseudomonadota</taxon>
        <taxon>Gammaproteobacteria</taxon>
        <taxon>Alteromonadales</taxon>
        <taxon>Shewanellaceae</taxon>
        <taxon>Shewanella</taxon>
    </lineage>
</organism>
<proteinExistence type="predicted"/>
<dbReference type="RefSeq" id="WP_238899137.1">
    <property type="nucleotide sequence ID" value="NZ_JAKOGG010000848.1"/>
</dbReference>
<feature type="non-terminal residue" evidence="1">
    <location>
        <position position="1"/>
    </location>
</feature>
<evidence type="ECO:0000313" key="2">
    <source>
        <dbReference type="Proteomes" id="UP001201549"/>
    </source>
</evidence>
<name>A0ABT2FU36_9GAMM</name>
<sequence>KMVTRKEYFVAKITNYLAELNKLNMNTQAQKFNKADYQEYLVDWNDILYSLHDCSTEFAKENLK</sequence>
<keyword evidence="2" id="KW-1185">Reference proteome</keyword>
<dbReference type="EMBL" id="JAKOGG010000848">
    <property type="protein sequence ID" value="MCS4559140.1"/>
    <property type="molecule type" value="Genomic_DNA"/>
</dbReference>
<comment type="caution">
    <text evidence="1">The sequence shown here is derived from an EMBL/GenBank/DDBJ whole genome shotgun (WGS) entry which is preliminary data.</text>
</comment>
<protein>
    <submittedName>
        <fullName evidence="1">Uncharacterized protein</fullName>
    </submittedName>
</protein>
<evidence type="ECO:0000313" key="1">
    <source>
        <dbReference type="EMBL" id="MCS4559140.1"/>
    </source>
</evidence>
<dbReference type="Proteomes" id="UP001201549">
    <property type="component" value="Unassembled WGS sequence"/>
</dbReference>
<reference evidence="2" key="1">
    <citation type="submission" date="2023-07" db="EMBL/GenBank/DDBJ databases">
        <title>Shewanella mangrovi sp. nov., an acetaldehyde- degrading bacterium isolated from mangrove sediment.</title>
        <authorList>
            <person name="Liu Y."/>
        </authorList>
    </citation>
    <scope>NUCLEOTIDE SEQUENCE [LARGE SCALE GENOMIC DNA]</scope>
    <source>
        <strain evidence="2">C32</strain>
    </source>
</reference>